<evidence type="ECO:0000256" key="9">
    <source>
        <dbReference type="ARBA" id="ARBA00022984"/>
    </source>
</evidence>
<organism evidence="18 19">
    <name type="scientific">Micromonospora polyrhachis</name>
    <dbReference type="NCBI Taxonomy" id="1282883"/>
    <lineage>
        <taxon>Bacteria</taxon>
        <taxon>Bacillati</taxon>
        <taxon>Actinomycetota</taxon>
        <taxon>Actinomycetes</taxon>
        <taxon>Micromonosporales</taxon>
        <taxon>Micromonosporaceae</taxon>
        <taxon>Micromonospora</taxon>
    </lineage>
</organism>
<keyword evidence="15" id="KW-0472">Membrane</keyword>
<comment type="catalytic activity">
    <reaction evidence="12">
        <text>Preferential cleavage: (Ac)2-L-Lys-D-Ala-|-D-Ala. Also transpeptidation of peptidyl-alanyl moieties that are N-acyl substituents of D-alanine.</text>
        <dbReference type="EC" id="3.4.16.4"/>
    </reaction>
</comment>
<evidence type="ECO:0000256" key="10">
    <source>
        <dbReference type="ARBA" id="ARBA00023268"/>
    </source>
</evidence>
<name>A0A7W7WPC9_9ACTN</name>
<dbReference type="Gene3D" id="3.40.710.10">
    <property type="entry name" value="DD-peptidase/beta-lactamase superfamily"/>
    <property type="match status" value="1"/>
</dbReference>
<dbReference type="GO" id="GO:0006508">
    <property type="term" value="P:proteolysis"/>
    <property type="evidence" value="ECO:0007669"/>
    <property type="project" value="UniProtKB-KW"/>
</dbReference>
<evidence type="ECO:0000256" key="4">
    <source>
        <dbReference type="ARBA" id="ARBA00022670"/>
    </source>
</evidence>
<feature type="compositionally biased region" description="Low complexity" evidence="14">
    <location>
        <begin position="792"/>
        <end position="801"/>
    </location>
</feature>
<dbReference type="InterPro" id="IPR001460">
    <property type="entry name" value="PCN-bd_Tpept"/>
</dbReference>
<dbReference type="Proteomes" id="UP000578819">
    <property type="component" value="Unassembled WGS sequence"/>
</dbReference>
<dbReference type="EMBL" id="JACHJW010000001">
    <property type="protein sequence ID" value="MBB4959101.1"/>
    <property type="molecule type" value="Genomic_DNA"/>
</dbReference>
<comment type="caution">
    <text evidence="18">The sequence shown here is derived from an EMBL/GenBank/DDBJ whole genome shotgun (WGS) entry which is preliminary data.</text>
</comment>
<accession>A0A7W7WPC9</accession>
<keyword evidence="19" id="KW-1185">Reference proteome</keyword>
<evidence type="ECO:0000256" key="11">
    <source>
        <dbReference type="ARBA" id="ARBA00023316"/>
    </source>
</evidence>
<keyword evidence="11" id="KW-0961">Cell wall biogenesis/degradation</keyword>
<sequence length="801" mass="85710">MVRPVSPAGPGTPDFGGPGTPGGRTGRRARPDDKVPPDAAKKAKRRKRLNWIIASFAVFIMLAGIGVVGFTYYSTNMVLPNEIAPPLVTTVYASDGKKELVKLGEQNRVFVTKEQIPDHVQKAVASAEDRNFYDHSGVDYKGIIRAAWNNLTGGGRQGASTITQQYARNAMENLKDDSYGRKVKEAIIASKLTEKYTKPEIMQHYLNVIYFGRGAYGIEAAAQTYFRVPTKDLTVAQAAVLAGLIKQPVPDSSTGHKGYDPAVNPEAAKDRWNYVLNGMQEKGWFPPGQARPTDAEYPKVQPPKEGNGLGNGVKTPVGNVVNYVYEEMAAMKLCQLGNDPANKLPNCVTEVKEGGYKIRTTIDAKMQAAAEAAAMRAKKNSVLADQPANLMAAMVAINPKNGQVQAYYGGDDGTGIDFAGKNTLGGVLTGGHPPGSSFKIYTLAAGLQAGKSLQSHWKTKNYKIPDTKITVVNAGRTASCGDWCSLEWSTVESYNVPFYHLTKEIGADKVVDMAKAAGITTMWTTSDNPPAPMDLTKKKGSELSPAPFWDMVAYGQYPVTVLDHANGVATLANRGKYNKAHFVISVEKQNRDTGKWDKVGGEQLKPQQRIEQPVADEVTSALTKIPSNSGLGLSGSRPSAGKTGTWEYADTAFNADAWMVGYTPQLATAVWVGSKDPKKPMIKDKNGRSVGGAGLPGEIWQQFMNNALKGAEVLRFAPATGIGDPNSGNGIPTTPPNLPGGDGQTQNPNCPIPDPNNIFCNMIPGGGSPGPTTQPGDPNDDNNRGGRGGGLTPTQTPRTRQ</sequence>
<evidence type="ECO:0000256" key="6">
    <source>
        <dbReference type="ARBA" id="ARBA00022679"/>
    </source>
</evidence>
<feature type="region of interest" description="Disordered" evidence="14">
    <location>
        <begin position="719"/>
        <end position="801"/>
    </location>
</feature>
<feature type="region of interest" description="Disordered" evidence="14">
    <location>
        <begin position="1"/>
        <end position="41"/>
    </location>
</feature>
<dbReference type="SUPFAM" id="SSF53955">
    <property type="entry name" value="Lysozyme-like"/>
    <property type="match status" value="1"/>
</dbReference>
<dbReference type="FunFam" id="1.10.3810.10:FF:000001">
    <property type="entry name" value="Penicillin-binding protein 1A"/>
    <property type="match status" value="1"/>
</dbReference>
<dbReference type="InterPro" id="IPR023346">
    <property type="entry name" value="Lysozyme-like_dom_sf"/>
</dbReference>
<keyword evidence="5" id="KW-0328">Glycosyltransferase</keyword>
<evidence type="ECO:0000256" key="8">
    <source>
        <dbReference type="ARBA" id="ARBA00022960"/>
    </source>
</evidence>
<dbReference type="GO" id="GO:0008955">
    <property type="term" value="F:peptidoglycan glycosyltransferase activity"/>
    <property type="evidence" value="ECO:0007669"/>
    <property type="project" value="UniProtKB-EC"/>
</dbReference>
<dbReference type="InterPro" id="IPR036950">
    <property type="entry name" value="PBP_transglycosylase"/>
</dbReference>
<evidence type="ECO:0000313" key="19">
    <source>
        <dbReference type="Proteomes" id="UP000578819"/>
    </source>
</evidence>
<evidence type="ECO:0000256" key="1">
    <source>
        <dbReference type="ARBA" id="ARBA00007090"/>
    </source>
</evidence>
<dbReference type="PANTHER" id="PTHR32282:SF34">
    <property type="entry name" value="PENICILLIN-BINDING PROTEIN 1A"/>
    <property type="match status" value="1"/>
</dbReference>
<feature type="compositionally biased region" description="Basic and acidic residues" evidence="14">
    <location>
        <begin position="29"/>
        <end position="41"/>
    </location>
</feature>
<comment type="catalytic activity">
    <reaction evidence="13">
        <text>[GlcNAc-(1-&gt;4)-Mur2Ac(oyl-L-Ala-gamma-D-Glu-L-Lys-D-Ala-D-Ala)](n)-di-trans,octa-cis-undecaprenyl diphosphate + beta-D-GlcNAc-(1-&gt;4)-Mur2Ac(oyl-L-Ala-gamma-D-Glu-L-Lys-D-Ala-D-Ala)-di-trans,octa-cis-undecaprenyl diphosphate = [GlcNAc-(1-&gt;4)-Mur2Ac(oyl-L-Ala-gamma-D-Glu-L-Lys-D-Ala-D-Ala)](n+1)-di-trans,octa-cis-undecaprenyl diphosphate + di-trans,octa-cis-undecaprenyl diphosphate + H(+)</text>
        <dbReference type="Rhea" id="RHEA:23708"/>
        <dbReference type="Rhea" id="RHEA-COMP:9602"/>
        <dbReference type="Rhea" id="RHEA-COMP:9603"/>
        <dbReference type="ChEBI" id="CHEBI:15378"/>
        <dbReference type="ChEBI" id="CHEBI:58405"/>
        <dbReference type="ChEBI" id="CHEBI:60033"/>
        <dbReference type="ChEBI" id="CHEBI:78435"/>
        <dbReference type="EC" id="2.4.99.28"/>
    </reaction>
</comment>
<dbReference type="GO" id="GO:0009252">
    <property type="term" value="P:peptidoglycan biosynthetic process"/>
    <property type="evidence" value="ECO:0007669"/>
    <property type="project" value="UniProtKB-KW"/>
</dbReference>
<dbReference type="InterPro" id="IPR012338">
    <property type="entry name" value="Beta-lactam/transpept-like"/>
</dbReference>
<proteinExistence type="inferred from homology"/>
<keyword evidence="8" id="KW-0133">Cell shape</keyword>
<dbReference type="GO" id="GO:0071555">
    <property type="term" value="P:cell wall organization"/>
    <property type="evidence" value="ECO:0007669"/>
    <property type="project" value="UniProtKB-KW"/>
</dbReference>
<evidence type="ECO:0000259" key="17">
    <source>
        <dbReference type="Pfam" id="PF00912"/>
    </source>
</evidence>
<dbReference type="RefSeq" id="WP_312882124.1">
    <property type="nucleotide sequence ID" value="NZ_JACHJW010000001.1"/>
</dbReference>
<evidence type="ECO:0000256" key="15">
    <source>
        <dbReference type="SAM" id="Phobius"/>
    </source>
</evidence>
<keyword evidence="10" id="KW-0511">Multifunctional enzyme</keyword>
<dbReference type="GO" id="GO:0008360">
    <property type="term" value="P:regulation of cell shape"/>
    <property type="evidence" value="ECO:0007669"/>
    <property type="project" value="UniProtKB-KW"/>
</dbReference>
<evidence type="ECO:0000259" key="16">
    <source>
        <dbReference type="Pfam" id="PF00905"/>
    </source>
</evidence>
<feature type="compositionally biased region" description="Gly residues" evidence="14">
    <location>
        <begin position="14"/>
        <end position="24"/>
    </location>
</feature>
<feature type="domain" description="Penicillin-binding protein transpeptidase" evidence="16">
    <location>
        <begin position="393"/>
        <end position="673"/>
    </location>
</feature>
<dbReference type="SUPFAM" id="SSF56601">
    <property type="entry name" value="beta-lactamase/transpeptidase-like"/>
    <property type="match status" value="1"/>
</dbReference>
<evidence type="ECO:0000256" key="3">
    <source>
        <dbReference type="ARBA" id="ARBA00022645"/>
    </source>
</evidence>
<dbReference type="GO" id="GO:0008658">
    <property type="term" value="F:penicillin binding"/>
    <property type="evidence" value="ECO:0007669"/>
    <property type="project" value="InterPro"/>
</dbReference>
<evidence type="ECO:0000313" key="18">
    <source>
        <dbReference type="EMBL" id="MBB4959101.1"/>
    </source>
</evidence>
<evidence type="ECO:0000256" key="7">
    <source>
        <dbReference type="ARBA" id="ARBA00022801"/>
    </source>
</evidence>
<dbReference type="GO" id="GO:0030288">
    <property type="term" value="C:outer membrane-bounded periplasmic space"/>
    <property type="evidence" value="ECO:0007669"/>
    <property type="project" value="TreeGrafter"/>
</dbReference>
<dbReference type="Pfam" id="PF00912">
    <property type="entry name" value="Transgly"/>
    <property type="match status" value="1"/>
</dbReference>
<feature type="transmembrane region" description="Helical" evidence="15">
    <location>
        <begin position="51"/>
        <end position="73"/>
    </location>
</feature>
<dbReference type="PANTHER" id="PTHR32282">
    <property type="entry name" value="BINDING PROTEIN TRANSPEPTIDASE, PUTATIVE-RELATED"/>
    <property type="match status" value="1"/>
</dbReference>
<reference evidence="18 19" key="1">
    <citation type="submission" date="2020-08" db="EMBL/GenBank/DDBJ databases">
        <title>Sequencing the genomes of 1000 actinobacteria strains.</title>
        <authorList>
            <person name="Klenk H.-P."/>
        </authorList>
    </citation>
    <scope>NUCLEOTIDE SEQUENCE [LARGE SCALE GENOMIC DNA]</scope>
    <source>
        <strain evidence="18 19">DSM 45886</strain>
    </source>
</reference>
<comment type="similarity">
    <text evidence="1">In the C-terminal section; belongs to the transpeptidase family.</text>
</comment>
<evidence type="ECO:0000256" key="12">
    <source>
        <dbReference type="ARBA" id="ARBA00034000"/>
    </source>
</evidence>
<dbReference type="InterPro" id="IPR050396">
    <property type="entry name" value="Glycosyltr_51/Transpeptidase"/>
</dbReference>
<dbReference type="AlphaFoldDB" id="A0A7W7WPC9"/>
<protein>
    <submittedName>
        <fullName evidence="18">Membrane peptidoglycan carboxypeptidase</fullName>
    </submittedName>
</protein>
<comment type="similarity">
    <text evidence="2">In the N-terminal section; belongs to the glycosyltransferase 51 family.</text>
</comment>
<evidence type="ECO:0000256" key="13">
    <source>
        <dbReference type="ARBA" id="ARBA00049902"/>
    </source>
</evidence>
<keyword evidence="9" id="KW-0573">Peptidoglycan synthesis</keyword>
<dbReference type="InterPro" id="IPR001264">
    <property type="entry name" value="Glyco_trans_51"/>
</dbReference>
<keyword evidence="6" id="KW-0808">Transferase</keyword>
<keyword evidence="15" id="KW-1133">Transmembrane helix</keyword>
<dbReference type="GO" id="GO:0009002">
    <property type="term" value="F:serine-type D-Ala-D-Ala carboxypeptidase activity"/>
    <property type="evidence" value="ECO:0007669"/>
    <property type="project" value="UniProtKB-EC"/>
</dbReference>
<evidence type="ECO:0000256" key="14">
    <source>
        <dbReference type="SAM" id="MobiDB-lite"/>
    </source>
</evidence>
<dbReference type="Pfam" id="PF00905">
    <property type="entry name" value="Transpeptidase"/>
    <property type="match status" value="1"/>
</dbReference>
<keyword evidence="15" id="KW-0812">Transmembrane</keyword>
<evidence type="ECO:0000256" key="5">
    <source>
        <dbReference type="ARBA" id="ARBA00022676"/>
    </source>
</evidence>
<gene>
    <name evidence="18" type="ORF">FHR38_002834</name>
</gene>
<evidence type="ECO:0000256" key="2">
    <source>
        <dbReference type="ARBA" id="ARBA00007739"/>
    </source>
</evidence>
<keyword evidence="3 18" id="KW-0121">Carboxypeptidase</keyword>
<dbReference type="Gene3D" id="1.10.3810.10">
    <property type="entry name" value="Biosynthetic peptidoglycan transglycosylase-like"/>
    <property type="match status" value="1"/>
</dbReference>
<keyword evidence="4" id="KW-0645">Protease</keyword>
<feature type="domain" description="Glycosyl transferase family 51" evidence="17">
    <location>
        <begin position="100"/>
        <end position="280"/>
    </location>
</feature>
<keyword evidence="7" id="KW-0378">Hydrolase</keyword>